<dbReference type="EMBL" id="GBXM01054831">
    <property type="protein sequence ID" value="JAH53746.1"/>
    <property type="molecule type" value="Transcribed_RNA"/>
</dbReference>
<reference evidence="1" key="2">
    <citation type="journal article" date="2015" name="Fish Shellfish Immunol.">
        <title>Early steps in the European eel (Anguilla anguilla)-Vibrio vulnificus interaction in the gills: Role of the RtxA13 toxin.</title>
        <authorList>
            <person name="Callol A."/>
            <person name="Pajuelo D."/>
            <person name="Ebbesson L."/>
            <person name="Teles M."/>
            <person name="MacKenzie S."/>
            <person name="Amaro C."/>
        </authorList>
    </citation>
    <scope>NUCLEOTIDE SEQUENCE</scope>
</reference>
<protein>
    <submittedName>
        <fullName evidence="1">Uncharacterized protein</fullName>
    </submittedName>
</protein>
<evidence type="ECO:0000313" key="1">
    <source>
        <dbReference type="EMBL" id="JAH53746.1"/>
    </source>
</evidence>
<reference evidence="1" key="1">
    <citation type="submission" date="2014-11" db="EMBL/GenBank/DDBJ databases">
        <authorList>
            <person name="Amaro Gonzalez C."/>
        </authorList>
    </citation>
    <scope>NUCLEOTIDE SEQUENCE</scope>
</reference>
<proteinExistence type="predicted"/>
<dbReference type="AlphaFoldDB" id="A0A0E9TJJ9"/>
<accession>A0A0E9TJJ9</accession>
<sequence length="31" mass="3203">MPHAKASYERSSSASTLTKAFAVACDMGNVA</sequence>
<name>A0A0E9TJJ9_ANGAN</name>
<organism evidence="1">
    <name type="scientific">Anguilla anguilla</name>
    <name type="common">European freshwater eel</name>
    <name type="synonym">Muraena anguilla</name>
    <dbReference type="NCBI Taxonomy" id="7936"/>
    <lineage>
        <taxon>Eukaryota</taxon>
        <taxon>Metazoa</taxon>
        <taxon>Chordata</taxon>
        <taxon>Craniata</taxon>
        <taxon>Vertebrata</taxon>
        <taxon>Euteleostomi</taxon>
        <taxon>Actinopterygii</taxon>
        <taxon>Neopterygii</taxon>
        <taxon>Teleostei</taxon>
        <taxon>Anguilliformes</taxon>
        <taxon>Anguillidae</taxon>
        <taxon>Anguilla</taxon>
    </lineage>
</organism>